<evidence type="ECO:0000313" key="2">
    <source>
        <dbReference type="EMBL" id="MDY3557606.1"/>
    </source>
</evidence>
<proteinExistence type="predicted"/>
<dbReference type="Proteomes" id="UP001272242">
    <property type="component" value="Unassembled WGS sequence"/>
</dbReference>
<reference evidence="3" key="1">
    <citation type="journal article" date="2023" name="Mar. Drugs">
        <title>Gemmata algarum, a Novel Planctomycete Isolated from an Algal Mat, Displays Antimicrobial Activity.</title>
        <authorList>
            <person name="Kumar G."/>
            <person name="Kallscheuer N."/>
            <person name="Kashif M."/>
            <person name="Ahamad S."/>
            <person name="Jagadeeshwari U."/>
            <person name="Pannikurungottu S."/>
            <person name="Haufschild T."/>
            <person name="Kabuu M."/>
            <person name="Sasikala C."/>
            <person name="Jogler C."/>
            <person name="Ramana C."/>
        </authorList>
    </citation>
    <scope>NUCLEOTIDE SEQUENCE [LARGE SCALE GENOMIC DNA]</scope>
    <source>
        <strain evidence="3">JC673</strain>
    </source>
</reference>
<sequence length="247" mass="25902">MPGPAAAVIGAFSAAVSAANVGMSGLKAVKELSDQFGSIQDFVSVTCFGSARANRQQLYHLAASIAFGMVHRLAANLSDLAPPPGAIAINYDATSNVLTFTLRYSTSLAWALASTQAAGRPDADQLYNLLPVLSGPKEEVVSGKWDFTGTGVGYGFSLLPGLPVPVLEDSYTGRVQITKNDISRVPDPSVPAGSGEEGPTINPRPPADSRSRGTWCQLVYSALSLPGTTFDQLYPKPPIGNDKYRGN</sequence>
<comment type="caution">
    <text evidence="2">The sequence shown here is derived from an EMBL/GenBank/DDBJ whole genome shotgun (WGS) entry which is preliminary data.</text>
</comment>
<accession>A0ABU5EV52</accession>
<keyword evidence="3" id="KW-1185">Reference proteome</keyword>
<feature type="region of interest" description="Disordered" evidence="1">
    <location>
        <begin position="182"/>
        <end position="212"/>
    </location>
</feature>
<dbReference type="EMBL" id="JAXBLV010000001">
    <property type="protein sequence ID" value="MDY3557606.1"/>
    <property type="molecule type" value="Genomic_DNA"/>
</dbReference>
<evidence type="ECO:0000256" key="1">
    <source>
        <dbReference type="SAM" id="MobiDB-lite"/>
    </source>
</evidence>
<dbReference type="RefSeq" id="WP_320684659.1">
    <property type="nucleotide sequence ID" value="NZ_JAXBLV010000001.1"/>
</dbReference>
<name>A0ABU5EV52_9BACT</name>
<organism evidence="2 3">
    <name type="scientific">Gemmata algarum</name>
    <dbReference type="NCBI Taxonomy" id="2975278"/>
    <lineage>
        <taxon>Bacteria</taxon>
        <taxon>Pseudomonadati</taxon>
        <taxon>Planctomycetota</taxon>
        <taxon>Planctomycetia</taxon>
        <taxon>Gemmatales</taxon>
        <taxon>Gemmataceae</taxon>
        <taxon>Gemmata</taxon>
    </lineage>
</organism>
<evidence type="ECO:0000313" key="3">
    <source>
        <dbReference type="Proteomes" id="UP001272242"/>
    </source>
</evidence>
<protein>
    <submittedName>
        <fullName evidence="2">Uncharacterized protein</fullName>
    </submittedName>
</protein>
<gene>
    <name evidence="2" type="ORF">R5W23_000133</name>
</gene>